<dbReference type="AlphaFoldDB" id="A0A918AIS1"/>
<keyword evidence="2" id="KW-1185">Reference proteome</keyword>
<evidence type="ECO:0008006" key="3">
    <source>
        <dbReference type="Google" id="ProtNLM"/>
    </source>
</evidence>
<dbReference type="RefSeq" id="WP_306344650.1">
    <property type="nucleotide sequence ID" value="NZ_BMRG01000002.1"/>
</dbReference>
<evidence type="ECO:0000313" key="1">
    <source>
        <dbReference type="EMBL" id="GGP41978.1"/>
    </source>
</evidence>
<proteinExistence type="predicted"/>
<comment type="caution">
    <text evidence="1">The sequence shown here is derived from an EMBL/GenBank/DDBJ whole genome shotgun (WGS) entry which is preliminary data.</text>
</comment>
<protein>
    <recommendedName>
        <fullName evidence="3">Tetratricopeptide repeat protein</fullName>
    </recommendedName>
</protein>
<sequence length="240" mass="25924">MTKIRQLEALFQHSLGLKTRGALAALLTELSTLAGWQALDLGRTDQAWQHYERAKAAARDAGNPLLEAHARAEQCFVLVDVGESTSTVEQLGAVRSALRRGTPLLRAWLAAAHGEVLAAAGRQDAALRAFDDAYAESGEAEQLDSSPYLVLRTVDLIRWRGHALARFGHPDAVEVLSSALRELPADFVRAETGLLVDLALAGRATGRADLAQRHASRAAVLARSIGSKRQLKRLNALVTR</sequence>
<dbReference type="Proteomes" id="UP000639606">
    <property type="component" value="Unassembled WGS sequence"/>
</dbReference>
<organism evidence="1 2">
    <name type="scientific">Saccharothrix coeruleofusca</name>
    <dbReference type="NCBI Taxonomy" id="33919"/>
    <lineage>
        <taxon>Bacteria</taxon>
        <taxon>Bacillati</taxon>
        <taxon>Actinomycetota</taxon>
        <taxon>Actinomycetes</taxon>
        <taxon>Pseudonocardiales</taxon>
        <taxon>Pseudonocardiaceae</taxon>
        <taxon>Saccharothrix</taxon>
    </lineage>
</organism>
<name>A0A918AIS1_9PSEU</name>
<dbReference type="InterPro" id="IPR011990">
    <property type="entry name" value="TPR-like_helical_dom_sf"/>
</dbReference>
<dbReference type="Gene3D" id="1.25.40.10">
    <property type="entry name" value="Tetratricopeptide repeat domain"/>
    <property type="match status" value="1"/>
</dbReference>
<gene>
    <name evidence="1" type="ORF">GCM10010185_11570</name>
</gene>
<accession>A0A918AIS1</accession>
<dbReference type="SUPFAM" id="SSF48452">
    <property type="entry name" value="TPR-like"/>
    <property type="match status" value="1"/>
</dbReference>
<evidence type="ECO:0000313" key="2">
    <source>
        <dbReference type="Proteomes" id="UP000639606"/>
    </source>
</evidence>
<dbReference type="EMBL" id="BMRG01000002">
    <property type="protein sequence ID" value="GGP41978.1"/>
    <property type="molecule type" value="Genomic_DNA"/>
</dbReference>
<reference evidence="1" key="2">
    <citation type="submission" date="2020-09" db="EMBL/GenBank/DDBJ databases">
        <authorList>
            <person name="Sun Q."/>
            <person name="Ohkuma M."/>
        </authorList>
    </citation>
    <scope>NUCLEOTIDE SEQUENCE</scope>
    <source>
        <strain evidence="1">JCM 3313</strain>
    </source>
</reference>
<reference evidence="1" key="1">
    <citation type="journal article" date="2014" name="Int. J. Syst. Evol. Microbiol.">
        <title>Complete genome sequence of Corynebacterium casei LMG S-19264T (=DSM 44701T), isolated from a smear-ripened cheese.</title>
        <authorList>
            <consortium name="US DOE Joint Genome Institute (JGI-PGF)"/>
            <person name="Walter F."/>
            <person name="Albersmeier A."/>
            <person name="Kalinowski J."/>
            <person name="Ruckert C."/>
        </authorList>
    </citation>
    <scope>NUCLEOTIDE SEQUENCE</scope>
    <source>
        <strain evidence="1">JCM 3313</strain>
    </source>
</reference>